<dbReference type="InterPro" id="IPR036038">
    <property type="entry name" value="Aminotransferase-like"/>
</dbReference>
<dbReference type="InterPro" id="IPR043132">
    <property type="entry name" value="BCAT-like_C"/>
</dbReference>
<name>A0A382NWA2_9ZZZZ</name>
<dbReference type="Gene3D" id="3.30.470.10">
    <property type="match status" value="1"/>
</dbReference>
<accession>A0A382NWA2</accession>
<gene>
    <name evidence="1" type="ORF">METZ01_LOCUS317489</name>
</gene>
<proteinExistence type="predicted"/>
<dbReference type="GO" id="GO:0003824">
    <property type="term" value="F:catalytic activity"/>
    <property type="evidence" value="ECO:0007669"/>
    <property type="project" value="InterPro"/>
</dbReference>
<evidence type="ECO:0000313" key="1">
    <source>
        <dbReference type="EMBL" id="SVC64635.1"/>
    </source>
</evidence>
<dbReference type="InterPro" id="IPR043131">
    <property type="entry name" value="BCAT-like_N"/>
</dbReference>
<dbReference type="SUPFAM" id="SSF56752">
    <property type="entry name" value="D-aminoacid aminotransferase-like PLP-dependent enzymes"/>
    <property type="match status" value="1"/>
</dbReference>
<dbReference type="Gene3D" id="3.20.10.10">
    <property type="entry name" value="D-amino Acid Aminotransferase, subunit A, domain 2"/>
    <property type="match status" value="1"/>
</dbReference>
<dbReference type="InterPro" id="IPR001544">
    <property type="entry name" value="Aminotrans_IV"/>
</dbReference>
<evidence type="ECO:0008006" key="2">
    <source>
        <dbReference type="Google" id="ProtNLM"/>
    </source>
</evidence>
<sequence>MSSAPAWDKDGFPVTHPEPWGRHGAFTTIRVEGDPPRPLFLDAHLNRLEESSSLLGMELIATKEQILERLTVFLSSLLLPAPFLLRICLFEDCLGFSSRPANTGESSLTGKILRHLRPVPKAKSTADKELYGRLNELDLTREDLLLVHPEEEVVLESATSNLVFAQGNHLIIPEQDILPGIVLGKLLEVIGRDFSLERTSPRLDELPTFDEIILCGSGREISSFAAIPEADWQSRSEKTFLHLRETYGTLKADHA</sequence>
<dbReference type="AlphaFoldDB" id="A0A382NWA2"/>
<reference evidence="1" key="1">
    <citation type="submission" date="2018-05" db="EMBL/GenBank/DDBJ databases">
        <authorList>
            <person name="Lanie J.A."/>
            <person name="Ng W.-L."/>
            <person name="Kazmierczak K.M."/>
            <person name="Andrzejewski T.M."/>
            <person name="Davidsen T.M."/>
            <person name="Wayne K.J."/>
            <person name="Tettelin H."/>
            <person name="Glass J.I."/>
            <person name="Rusch D."/>
            <person name="Podicherti R."/>
            <person name="Tsui H.-C.T."/>
            <person name="Winkler M.E."/>
        </authorList>
    </citation>
    <scope>NUCLEOTIDE SEQUENCE</scope>
</reference>
<protein>
    <recommendedName>
        <fullName evidence="2">Aminotransferase class IV</fullName>
    </recommendedName>
</protein>
<organism evidence="1">
    <name type="scientific">marine metagenome</name>
    <dbReference type="NCBI Taxonomy" id="408172"/>
    <lineage>
        <taxon>unclassified sequences</taxon>
        <taxon>metagenomes</taxon>
        <taxon>ecological metagenomes</taxon>
    </lineage>
</organism>
<dbReference type="EMBL" id="UINC01102764">
    <property type="protein sequence ID" value="SVC64635.1"/>
    <property type="molecule type" value="Genomic_DNA"/>
</dbReference>
<dbReference type="Pfam" id="PF01063">
    <property type="entry name" value="Aminotran_4"/>
    <property type="match status" value="1"/>
</dbReference>